<dbReference type="Proteomes" id="UP001457282">
    <property type="component" value="Unassembled WGS sequence"/>
</dbReference>
<comment type="caution">
    <text evidence="2">The sequence shown here is derived from an EMBL/GenBank/DDBJ whole genome shotgun (WGS) entry which is preliminary data.</text>
</comment>
<reference evidence="2 3" key="1">
    <citation type="journal article" date="2023" name="G3 (Bethesda)">
        <title>A chromosome-length genome assembly and annotation of blackberry (Rubus argutus, cv. 'Hillquist').</title>
        <authorList>
            <person name="Bruna T."/>
            <person name="Aryal R."/>
            <person name="Dudchenko O."/>
            <person name="Sargent D.J."/>
            <person name="Mead D."/>
            <person name="Buti M."/>
            <person name="Cavallini A."/>
            <person name="Hytonen T."/>
            <person name="Andres J."/>
            <person name="Pham M."/>
            <person name="Weisz D."/>
            <person name="Mascagni F."/>
            <person name="Usai G."/>
            <person name="Natali L."/>
            <person name="Bassil N."/>
            <person name="Fernandez G.E."/>
            <person name="Lomsadze A."/>
            <person name="Armour M."/>
            <person name="Olukolu B."/>
            <person name="Poorten T."/>
            <person name="Britton C."/>
            <person name="Davik J."/>
            <person name="Ashrafi H."/>
            <person name="Aiden E.L."/>
            <person name="Borodovsky M."/>
            <person name="Worthington M."/>
        </authorList>
    </citation>
    <scope>NUCLEOTIDE SEQUENCE [LARGE SCALE GENOMIC DNA]</scope>
    <source>
        <strain evidence="2">PI 553951</strain>
    </source>
</reference>
<protein>
    <submittedName>
        <fullName evidence="2">Uncharacterized protein</fullName>
    </submittedName>
</protein>
<dbReference type="AlphaFoldDB" id="A0AAW1Y707"/>
<dbReference type="PANTHER" id="PTHR35729">
    <property type="entry name" value="T1B9.12 PROTEIN"/>
    <property type="match status" value="1"/>
</dbReference>
<dbReference type="PANTHER" id="PTHR35729:SF1">
    <property type="entry name" value="T1B9.12 PROTEIN"/>
    <property type="match status" value="1"/>
</dbReference>
<accession>A0AAW1Y707</accession>
<proteinExistence type="predicted"/>
<organism evidence="2 3">
    <name type="scientific">Rubus argutus</name>
    <name type="common">Southern blackberry</name>
    <dbReference type="NCBI Taxonomy" id="59490"/>
    <lineage>
        <taxon>Eukaryota</taxon>
        <taxon>Viridiplantae</taxon>
        <taxon>Streptophyta</taxon>
        <taxon>Embryophyta</taxon>
        <taxon>Tracheophyta</taxon>
        <taxon>Spermatophyta</taxon>
        <taxon>Magnoliopsida</taxon>
        <taxon>eudicotyledons</taxon>
        <taxon>Gunneridae</taxon>
        <taxon>Pentapetalae</taxon>
        <taxon>rosids</taxon>
        <taxon>fabids</taxon>
        <taxon>Rosales</taxon>
        <taxon>Rosaceae</taxon>
        <taxon>Rosoideae</taxon>
        <taxon>Rosoideae incertae sedis</taxon>
        <taxon>Rubus</taxon>
    </lineage>
</organism>
<sequence>MSTGQKSEHSCASFTLRRVFKSTEDDNDGTPSSSNTVSKPRDQLGPGCSAAANTFEEETTDAHAAHVQGIPTPEIYESPKLTAIPLRKKEGSQIQLLDINFPPRIAKPAIPLQPTKRLPPILMRILSRNLHCGAQDEKKIITRIEERPALVLRLKLPQ</sequence>
<name>A0AAW1Y707_RUBAR</name>
<evidence type="ECO:0000256" key="1">
    <source>
        <dbReference type="SAM" id="MobiDB-lite"/>
    </source>
</evidence>
<gene>
    <name evidence="2" type="ORF">M0R45_010319</name>
</gene>
<feature type="region of interest" description="Disordered" evidence="1">
    <location>
        <begin position="22"/>
        <end position="49"/>
    </location>
</feature>
<feature type="compositionally biased region" description="Polar residues" evidence="1">
    <location>
        <begin position="29"/>
        <end position="38"/>
    </location>
</feature>
<keyword evidence="3" id="KW-1185">Reference proteome</keyword>
<evidence type="ECO:0000313" key="2">
    <source>
        <dbReference type="EMBL" id="KAK9944769.1"/>
    </source>
</evidence>
<dbReference type="EMBL" id="JBEDUW010000002">
    <property type="protein sequence ID" value="KAK9944769.1"/>
    <property type="molecule type" value="Genomic_DNA"/>
</dbReference>
<evidence type="ECO:0000313" key="3">
    <source>
        <dbReference type="Proteomes" id="UP001457282"/>
    </source>
</evidence>